<dbReference type="PANTHER" id="PTHR35005:SF1">
    <property type="entry name" value="2-AMINO-5-FORMYLAMINO-6-RIBOSYLAMINOPYRIMIDIN-4(3H)-ONE 5'-MONOPHOSPHATE DEFORMYLASE"/>
    <property type="match status" value="1"/>
</dbReference>
<dbReference type="GO" id="GO:0009231">
    <property type="term" value="P:riboflavin biosynthetic process"/>
    <property type="evidence" value="ECO:0007669"/>
    <property type="project" value="TreeGrafter"/>
</dbReference>
<dbReference type="GO" id="GO:0016811">
    <property type="term" value="F:hydrolase activity, acting on carbon-nitrogen (but not peptide) bonds, in linear amides"/>
    <property type="evidence" value="ECO:0007669"/>
    <property type="project" value="TreeGrafter"/>
</dbReference>
<reference evidence="6 7" key="1">
    <citation type="submission" date="2019-08" db="EMBL/GenBank/DDBJ databases">
        <title>In-depth cultivation of the pig gut microbiome towards novel bacterial diversity and tailored functional studies.</title>
        <authorList>
            <person name="Wylensek D."/>
            <person name="Hitch T.C.A."/>
            <person name="Clavel T."/>
        </authorList>
    </citation>
    <scope>NUCLEOTIDE SEQUENCE [LARGE SCALE GENOMIC DNA]</scope>
    <source>
        <strain evidence="6 7">CA-Schmier-601-WT-1</strain>
    </source>
</reference>
<dbReference type="AlphaFoldDB" id="A0A6N7XQI2"/>
<accession>A0A6N7XQI2</accession>
<keyword evidence="7" id="KW-1185">Reference proteome</keyword>
<evidence type="ECO:0000256" key="3">
    <source>
        <dbReference type="ARBA" id="ARBA00022801"/>
    </source>
</evidence>
<keyword evidence="4" id="KW-0862">Zinc</keyword>
<dbReference type="SUPFAM" id="SSF102215">
    <property type="entry name" value="Creatininase"/>
    <property type="match status" value="1"/>
</dbReference>
<evidence type="ECO:0000256" key="1">
    <source>
        <dbReference type="ARBA" id="ARBA00001947"/>
    </source>
</evidence>
<dbReference type="Proteomes" id="UP000469325">
    <property type="component" value="Unassembled WGS sequence"/>
</dbReference>
<dbReference type="RefSeq" id="WP_154433507.1">
    <property type="nucleotide sequence ID" value="NZ_VUNC01000001.1"/>
</dbReference>
<gene>
    <name evidence="6" type="ORF">FYJ68_01305</name>
</gene>
<dbReference type="EMBL" id="VUNC01000001">
    <property type="protein sequence ID" value="MST71751.1"/>
    <property type="molecule type" value="Genomic_DNA"/>
</dbReference>
<dbReference type="Pfam" id="PF02633">
    <property type="entry name" value="Creatininase"/>
    <property type="match status" value="1"/>
</dbReference>
<protein>
    <submittedName>
        <fullName evidence="6">Creatininase family protein</fullName>
    </submittedName>
</protein>
<name>A0A6N7XQI2_9ACTN</name>
<evidence type="ECO:0000313" key="6">
    <source>
        <dbReference type="EMBL" id="MST71751.1"/>
    </source>
</evidence>
<dbReference type="InterPro" id="IPR024087">
    <property type="entry name" value="Creatininase-like_sf"/>
</dbReference>
<dbReference type="PANTHER" id="PTHR35005">
    <property type="entry name" value="3-DEHYDRO-SCYLLO-INOSOSE HYDROLASE"/>
    <property type="match status" value="1"/>
</dbReference>
<evidence type="ECO:0000256" key="4">
    <source>
        <dbReference type="ARBA" id="ARBA00022833"/>
    </source>
</evidence>
<comment type="similarity">
    <text evidence="5">Belongs to the creatininase superfamily.</text>
</comment>
<dbReference type="GO" id="GO:0046872">
    <property type="term" value="F:metal ion binding"/>
    <property type="evidence" value="ECO:0007669"/>
    <property type="project" value="UniProtKB-KW"/>
</dbReference>
<evidence type="ECO:0000313" key="7">
    <source>
        <dbReference type="Proteomes" id="UP000469325"/>
    </source>
</evidence>
<organism evidence="6 7">
    <name type="scientific">Olsenella porci</name>
    <dbReference type="NCBI Taxonomy" id="2652279"/>
    <lineage>
        <taxon>Bacteria</taxon>
        <taxon>Bacillati</taxon>
        <taxon>Actinomycetota</taxon>
        <taxon>Coriobacteriia</taxon>
        <taxon>Coriobacteriales</taxon>
        <taxon>Atopobiaceae</taxon>
        <taxon>Olsenella</taxon>
    </lineage>
</organism>
<comment type="caution">
    <text evidence="6">The sequence shown here is derived from an EMBL/GenBank/DDBJ whole genome shotgun (WGS) entry which is preliminary data.</text>
</comment>
<evidence type="ECO:0000256" key="2">
    <source>
        <dbReference type="ARBA" id="ARBA00022723"/>
    </source>
</evidence>
<comment type="cofactor">
    <cofactor evidence="1">
        <name>Zn(2+)</name>
        <dbReference type="ChEBI" id="CHEBI:29105"/>
    </cofactor>
</comment>
<dbReference type="InterPro" id="IPR003785">
    <property type="entry name" value="Creatininase/forma_Hydrolase"/>
</dbReference>
<keyword evidence="2" id="KW-0479">Metal-binding</keyword>
<keyword evidence="3" id="KW-0378">Hydrolase</keyword>
<dbReference type="Gene3D" id="3.40.50.10310">
    <property type="entry name" value="Creatininase"/>
    <property type="match status" value="1"/>
</dbReference>
<evidence type="ECO:0000256" key="5">
    <source>
        <dbReference type="ARBA" id="ARBA00024029"/>
    </source>
</evidence>
<proteinExistence type="inferred from homology"/>
<sequence length="277" mass="29767">MRIELSTWPCVQAYFSSGEDLVVLAVGSTEEHGRHNPLGTDTLAPNLLLDIIERDLAERGDPDVLVAPTIPYGNADDLVGFPGTLSIGYDLLMRLAQRITDQLYDYGARRFLVINGHGPNIKPLSAVCEGLNRRGCLAALANWWLMAGELNPVWGGGHGGAEETAAVMAVDPALVDRSALGPMDLANDVSDELPTDGWDNVLYKGAHVAFPRDACRYAGNGWIGPDDPSGADPEWGRQMMEGVGSYLADFIGAMRRAPLPQPMPIRTVAAFGRKAGE</sequence>